<dbReference type="PANTHER" id="PTHR30386:SF27">
    <property type="entry name" value="MEMBRANE FUSION PROTEIN (MFP) FAMILY PROTEIN"/>
    <property type="match status" value="1"/>
</dbReference>
<dbReference type="NCBIfam" id="TIGR01843">
    <property type="entry name" value="type_I_hlyD"/>
    <property type="match status" value="1"/>
</dbReference>
<dbReference type="Pfam" id="PF26002">
    <property type="entry name" value="Beta-barrel_AprE"/>
    <property type="match status" value="1"/>
</dbReference>
<feature type="coiled-coil region" evidence="10">
    <location>
        <begin position="266"/>
        <end position="293"/>
    </location>
</feature>
<keyword evidence="8" id="KW-0472">Membrane</keyword>
<evidence type="ECO:0000259" key="11">
    <source>
        <dbReference type="Pfam" id="PF26002"/>
    </source>
</evidence>
<name>A0ABX6FRK4_9BURK</name>
<evidence type="ECO:0000256" key="8">
    <source>
        <dbReference type="ARBA" id="ARBA00023136"/>
    </source>
</evidence>
<comment type="subcellular location">
    <subcellularLocation>
        <location evidence="1 9">Cell inner membrane</location>
        <topology evidence="1 9">Single-pass membrane protein</topology>
    </subcellularLocation>
</comment>
<keyword evidence="3 9" id="KW-0813">Transport</keyword>
<protein>
    <recommendedName>
        <fullName evidence="9">Membrane fusion protein (MFP) family protein</fullName>
    </recommendedName>
</protein>
<proteinExistence type="inferred from homology"/>
<evidence type="ECO:0000313" key="12">
    <source>
        <dbReference type="EMBL" id="QGZ40175.1"/>
    </source>
</evidence>
<keyword evidence="7" id="KW-1133">Transmembrane helix</keyword>
<keyword evidence="5 9" id="KW-0997">Cell inner membrane</keyword>
<evidence type="ECO:0000256" key="6">
    <source>
        <dbReference type="ARBA" id="ARBA00022692"/>
    </source>
</evidence>
<sequence>MEPANKPPVMSRKRLGEATETEFLPDADAIERAPLPPYLRRTLHVLAAALLVFIVWASVSKIDVIVIAPGRLVNPTPNIVVQPLETSIVQRIAVRPGQVVRKGELLATLDPTFTQADEAQLRNRYKSLETQTRSLEAELSGRGDAATGGGADDRLQAQLASERKANFAAQRAKMSENIARLKAGIETNKRDQQVLAERLKSLSQIEAMQERLVAENFGAKMQLLEARDRRLEVERTLVMGRNKDVELSRELASAEAELAAFDKSWRQKAMEDLLNASRERDSLAEQLAKADMRHRLVQLTAPADGVVLEVPKLSTGSVVREAEQMFVIVPLGAQLEAEVQIESQDVGTLKVGAPVHVKLDAFPFQKHGMLEGKVRNISEDAFRREQVATGQGDAYYVGRIALSNVKLRNMAQARLLPGMTLNAEIVTGQRSVMSYLLWPLTKALDESLREP</sequence>
<dbReference type="Gene3D" id="2.40.50.100">
    <property type="match status" value="1"/>
</dbReference>
<keyword evidence="13" id="KW-1185">Reference proteome</keyword>
<reference evidence="12 13" key="1">
    <citation type="submission" date="2019-12" db="EMBL/GenBank/DDBJ databases">
        <title>Draft Genome Sequences of Six Type Strains of the Genus Massilia.</title>
        <authorList>
            <person name="Miess H."/>
            <person name="Frediansyah A."/>
            <person name="Goeker M."/>
            <person name="Gross H."/>
        </authorList>
    </citation>
    <scope>NUCLEOTIDE SEQUENCE [LARGE SCALE GENOMIC DNA]</scope>
    <source>
        <strain evidence="12 13">DSM 26639</strain>
    </source>
</reference>
<evidence type="ECO:0000256" key="2">
    <source>
        <dbReference type="ARBA" id="ARBA00009477"/>
    </source>
</evidence>
<evidence type="ECO:0000313" key="13">
    <source>
        <dbReference type="Proteomes" id="UP000437862"/>
    </source>
</evidence>
<evidence type="ECO:0000256" key="3">
    <source>
        <dbReference type="ARBA" id="ARBA00022448"/>
    </source>
</evidence>
<gene>
    <name evidence="12" type="ORF">GO485_14715</name>
</gene>
<keyword evidence="6" id="KW-0812">Transmembrane</keyword>
<dbReference type="EMBL" id="CP046904">
    <property type="protein sequence ID" value="QGZ40175.1"/>
    <property type="molecule type" value="Genomic_DNA"/>
</dbReference>
<organism evidence="12 13">
    <name type="scientific">Pseudoduganella flava</name>
    <dbReference type="NCBI Taxonomy" id="871742"/>
    <lineage>
        <taxon>Bacteria</taxon>
        <taxon>Pseudomonadati</taxon>
        <taxon>Pseudomonadota</taxon>
        <taxon>Betaproteobacteria</taxon>
        <taxon>Burkholderiales</taxon>
        <taxon>Oxalobacteraceae</taxon>
        <taxon>Telluria group</taxon>
        <taxon>Pseudoduganella</taxon>
    </lineage>
</organism>
<evidence type="ECO:0000256" key="10">
    <source>
        <dbReference type="SAM" id="Coils"/>
    </source>
</evidence>
<keyword evidence="4 9" id="KW-1003">Cell membrane</keyword>
<feature type="domain" description="AprE-like beta-barrel" evidence="11">
    <location>
        <begin position="335"/>
        <end position="428"/>
    </location>
</feature>
<dbReference type="Proteomes" id="UP000437862">
    <property type="component" value="Chromosome"/>
</dbReference>
<evidence type="ECO:0000256" key="7">
    <source>
        <dbReference type="ARBA" id="ARBA00022989"/>
    </source>
</evidence>
<dbReference type="InterPro" id="IPR050739">
    <property type="entry name" value="MFP"/>
</dbReference>
<dbReference type="PANTHER" id="PTHR30386">
    <property type="entry name" value="MEMBRANE FUSION SUBUNIT OF EMRAB-TOLC MULTIDRUG EFFLUX PUMP"/>
    <property type="match status" value="1"/>
</dbReference>
<evidence type="ECO:0000256" key="5">
    <source>
        <dbReference type="ARBA" id="ARBA00022519"/>
    </source>
</evidence>
<dbReference type="InterPro" id="IPR010129">
    <property type="entry name" value="T1SS_HlyD"/>
</dbReference>
<evidence type="ECO:0000256" key="1">
    <source>
        <dbReference type="ARBA" id="ARBA00004377"/>
    </source>
</evidence>
<dbReference type="Gene3D" id="2.40.30.170">
    <property type="match status" value="1"/>
</dbReference>
<keyword evidence="10" id="KW-0175">Coiled coil</keyword>
<comment type="similarity">
    <text evidence="2 9">Belongs to the membrane fusion protein (MFP) (TC 8.A.1) family.</text>
</comment>
<evidence type="ECO:0000256" key="4">
    <source>
        <dbReference type="ARBA" id="ARBA00022475"/>
    </source>
</evidence>
<dbReference type="PRINTS" id="PR01490">
    <property type="entry name" value="RTXTOXIND"/>
</dbReference>
<evidence type="ECO:0000256" key="9">
    <source>
        <dbReference type="RuleBase" id="RU365093"/>
    </source>
</evidence>
<accession>A0ABX6FRK4</accession>
<dbReference type="InterPro" id="IPR058982">
    <property type="entry name" value="Beta-barrel_AprE"/>
</dbReference>